<dbReference type="GO" id="GO:0016784">
    <property type="term" value="F:3-mercaptopyruvate sulfurtransferase activity"/>
    <property type="evidence" value="ECO:0007669"/>
    <property type="project" value="UniProtKB-EC"/>
</dbReference>
<dbReference type="SUPFAM" id="SSF52821">
    <property type="entry name" value="Rhodanese/Cell cycle control phosphatase"/>
    <property type="match status" value="2"/>
</dbReference>
<evidence type="ECO:0000256" key="2">
    <source>
        <dbReference type="ARBA" id="ARBA00022737"/>
    </source>
</evidence>
<dbReference type="CDD" id="cd01448">
    <property type="entry name" value="TST_Repeat_1"/>
    <property type="match status" value="1"/>
</dbReference>
<dbReference type="InterPro" id="IPR045078">
    <property type="entry name" value="TST/MPST-like"/>
</dbReference>
<dbReference type="Gene3D" id="3.40.250.10">
    <property type="entry name" value="Rhodanese-like domain"/>
    <property type="match status" value="2"/>
</dbReference>
<dbReference type="Proteomes" id="UP001183619">
    <property type="component" value="Unassembled WGS sequence"/>
</dbReference>
<comment type="caution">
    <text evidence="4">The sequence shown here is derived from an EMBL/GenBank/DDBJ whole genome shotgun (WGS) entry which is preliminary data.</text>
</comment>
<keyword evidence="5" id="KW-1185">Reference proteome</keyword>
<dbReference type="RefSeq" id="WP_277103857.1">
    <property type="nucleotide sequence ID" value="NZ_BAAAJS010000014.1"/>
</dbReference>
<sequence length="278" mass="30460">MTITMTPHELHERIDKGRPPLVLASLWSAEEGGGYGQYNSEHIPTALFCDTALALASTPSSTTGRNPLPTKANVDKWLLKWGLTPEREVVVYDKFRGLFAARAWWVLTWAGMKNVKILDGGQPAWEAAGYEVMGGPGNPRIYDGGQATLGQLPTATIDEVKQHTGILVDCREPNRYAGKKEFLDLKAGHIPGAINLPTRAVLNEDYTFKKPEELQRIFAEHGITADTIDDVIVYSGSGNHSAQVIAAMVISGLSVPRHFVGGWSQWCANPRNPVERSD</sequence>
<dbReference type="InterPro" id="IPR036873">
    <property type="entry name" value="Rhodanese-like_dom_sf"/>
</dbReference>
<evidence type="ECO:0000259" key="3">
    <source>
        <dbReference type="PROSITE" id="PS50206"/>
    </source>
</evidence>
<dbReference type="PANTHER" id="PTHR11364">
    <property type="entry name" value="THIOSULFATE SULFERTANSFERASE"/>
    <property type="match status" value="1"/>
</dbReference>
<dbReference type="GO" id="GO:0004792">
    <property type="term" value="F:thiosulfate-cyanide sulfurtransferase activity"/>
    <property type="evidence" value="ECO:0007669"/>
    <property type="project" value="UniProtKB-EC"/>
</dbReference>
<dbReference type="CDD" id="cd01449">
    <property type="entry name" value="TST_Repeat_2"/>
    <property type="match status" value="1"/>
</dbReference>
<reference evidence="4 5" key="1">
    <citation type="submission" date="2023-07" db="EMBL/GenBank/DDBJ databases">
        <title>Sequencing the genomes of 1000 actinobacteria strains.</title>
        <authorList>
            <person name="Klenk H.-P."/>
        </authorList>
    </citation>
    <scope>NUCLEOTIDE SEQUENCE [LARGE SCALE GENOMIC DNA]</scope>
    <source>
        <strain evidence="4 5">DSM 44508</strain>
    </source>
</reference>
<dbReference type="EMBL" id="JAVDYF010000001">
    <property type="protein sequence ID" value="MDR7353931.1"/>
    <property type="molecule type" value="Genomic_DNA"/>
</dbReference>
<keyword evidence="1 4" id="KW-0808">Transferase</keyword>
<protein>
    <submittedName>
        <fullName evidence="4">Thiosulfate/3-mercaptopyruvate sulfurtransferase</fullName>
        <ecNumber evidence="4">2.8.1.1</ecNumber>
        <ecNumber evidence="4">2.8.1.2</ecNumber>
    </submittedName>
</protein>
<dbReference type="EC" id="2.8.1.1" evidence="4"/>
<dbReference type="PANTHER" id="PTHR11364:SF27">
    <property type="entry name" value="SULFURTRANSFERASE"/>
    <property type="match status" value="1"/>
</dbReference>
<proteinExistence type="predicted"/>
<evidence type="ECO:0000313" key="5">
    <source>
        <dbReference type="Proteomes" id="UP001183619"/>
    </source>
</evidence>
<feature type="domain" description="Rhodanese" evidence="3">
    <location>
        <begin position="37"/>
        <end position="134"/>
    </location>
</feature>
<dbReference type="Pfam" id="PF00581">
    <property type="entry name" value="Rhodanese"/>
    <property type="match status" value="2"/>
</dbReference>
<name>A0ABU2B6B5_9CORY</name>
<feature type="domain" description="Rhodanese" evidence="3">
    <location>
        <begin position="161"/>
        <end position="275"/>
    </location>
</feature>
<dbReference type="EC" id="2.8.1.2" evidence="4"/>
<dbReference type="PROSITE" id="PS50206">
    <property type="entry name" value="RHODANESE_3"/>
    <property type="match status" value="2"/>
</dbReference>
<keyword evidence="2" id="KW-0677">Repeat</keyword>
<dbReference type="SMART" id="SM00450">
    <property type="entry name" value="RHOD"/>
    <property type="match status" value="2"/>
</dbReference>
<organism evidence="4 5">
    <name type="scientific">Corynebacterium felinum</name>
    <dbReference type="NCBI Taxonomy" id="131318"/>
    <lineage>
        <taxon>Bacteria</taxon>
        <taxon>Bacillati</taxon>
        <taxon>Actinomycetota</taxon>
        <taxon>Actinomycetes</taxon>
        <taxon>Mycobacteriales</taxon>
        <taxon>Corynebacteriaceae</taxon>
        <taxon>Corynebacterium</taxon>
    </lineage>
</organism>
<accession>A0ABU2B6B5</accession>
<evidence type="ECO:0000256" key="1">
    <source>
        <dbReference type="ARBA" id="ARBA00022679"/>
    </source>
</evidence>
<evidence type="ECO:0000313" key="4">
    <source>
        <dbReference type="EMBL" id="MDR7353931.1"/>
    </source>
</evidence>
<dbReference type="InterPro" id="IPR001763">
    <property type="entry name" value="Rhodanese-like_dom"/>
</dbReference>
<gene>
    <name evidence="4" type="ORF">J2S37_000469</name>
</gene>